<dbReference type="EMBL" id="JAMQJY010000001">
    <property type="protein sequence ID" value="MCM2674146.1"/>
    <property type="molecule type" value="Genomic_DNA"/>
</dbReference>
<proteinExistence type="predicted"/>
<dbReference type="Gene3D" id="3.40.50.150">
    <property type="entry name" value="Vaccinia Virus protein VP39"/>
    <property type="match status" value="1"/>
</dbReference>
<dbReference type="GO" id="GO:0008168">
    <property type="term" value="F:methyltransferase activity"/>
    <property type="evidence" value="ECO:0007669"/>
    <property type="project" value="UniProtKB-KW"/>
</dbReference>
<comment type="caution">
    <text evidence="2">The sequence shown here is derived from an EMBL/GenBank/DDBJ whole genome shotgun (WGS) entry which is preliminary data.</text>
</comment>
<sequence length="271" mass="30671">MVLELNKAKLRAEMPDKASTILDSRTLHASHKRLAQLLTKGMTVLDIGCGTGAITKDIAEVVGETGRVVGVDSNPLLIEKAVELYNEVPNLTFEIGDIYNLSYADEFDIVTSARVLQWLSEPKEALRKMIHAAKTGGNIIVLDYNHEKLMLKPQAPESFYTFYKAFLQWRTDAGMNNMIADQLEDMFTELGIHKTNVISQHESVSRVDSNFHHQITIWADVMASRGVQMVRDGFFLEDTLISTEKEYRKWIDQDAETQIMYLLSVEGIKTE</sequence>
<dbReference type="Pfam" id="PF13847">
    <property type="entry name" value="Methyltransf_31"/>
    <property type="match status" value="1"/>
</dbReference>
<keyword evidence="2" id="KW-0808">Transferase</keyword>
<dbReference type="InterPro" id="IPR025714">
    <property type="entry name" value="Methyltranfer_dom"/>
</dbReference>
<organism evidence="2 3">
    <name type="scientific">Alkalicoccobacillus plakortidis</name>
    <dbReference type="NCBI Taxonomy" id="444060"/>
    <lineage>
        <taxon>Bacteria</taxon>
        <taxon>Bacillati</taxon>
        <taxon>Bacillota</taxon>
        <taxon>Bacilli</taxon>
        <taxon>Bacillales</taxon>
        <taxon>Bacillaceae</taxon>
        <taxon>Alkalicoccobacillus</taxon>
    </lineage>
</organism>
<name>A0ABT0XE10_9BACI</name>
<feature type="domain" description="Methyltransferase" evidence="1">
    <location>
        <begin position="39"/>
        <end position="150"/>
    </location>
</feature>
<keyword evidence="3" id="KW-1185">Reference proteome</keyword>
<dbReference type="Proteomes" id="UP001203665">
    <property type="component" value="Unassembled WGS sequence"/>
</dbReference>
<protein>
    <submittedName>
        <fullName evidence="2">Methyltransferase domain-containing protein</fullName>
    </submittedName>
</protein>
<dbReference type="RefSeq" id="WP_251603193.1">
    <property type="nucleotide sequence ID" value="NZ_JAMQJY010000001.1"/>
</dbReference>
<accession>A0ABT0XE10</accession>
<dbReference type="SUPFAM" id="SSF53335">
    <property type="entry name" value="S-adenosyl-L-methionine-dependent methyltransferases"/>
    <property type="match status" value="1"/>
</dbReference>
<dbReference type="InterPro" id="IPR029063">
    <property type="entry name" value="SAM-dependent_MTases_sf"/>
</dbReference>
<reference evidence="2" key="1">
    <citation type="submission" date="2022-06" db="EMBL/GenBank/DDBJ databases">
        <title>Alkalicoccobacillus porphyridii sp. nov., isolated from a marine red alga, Porphyridium purpureum and reclassification of Shouchella plakortidis and Shouchella gibsonii as Alkalicoccobacillus plakortidis comb. nov. and Alkalicoccobacillus gibsonii comb. nov.</title>
        <authorList>
            <person name="Kim K.H."/>
            <person name="Lee J.K."/>
            <person name="Han D.M."/>
            <person name="Baek J.H."/>
            <person name="Jeon C.O."/>
        </authorList>
    </citation>
    <scope>NUCLEOTIDE SEQUENCE</scope>
    <source>
        <strain evidence="2">DSM 19153</strain>
    </source>
</reference>
<dbReference type="PANTHER" id="PTHR43861">
    <property type="entry name" value="TRANS-ACONITATE 2-METHYLTRANSFERASE-RELATED"/>
    <property type="match status" value="1"/>
</dbReference>
<evidence type="ECO:0000259" key="1">
    <source>
        <dbReference type="Pfam" id="PF13847"/>
    </source>
</evidence>
<keyword evidence="2" id="KW-0489">Methyltransferase</keyword>
<dbReference type="GO" id="GO:0032259">
    <property type="term" value="P:methylation"/>
    <property type="evidence" value="ECO:0007669"/>
    <property type="project" value="UniProtKB-KW"/>
</dbReference>
<evidence type="ECO:0000313" key="2">
    <source>
        <dbReference type="EMBL" id="MCM2674146.1"/>
    </source>
</evidence>
<dbReference type="CDD" id="cd02440">
    <property type="entry name" value="AdoMet_MTases"/>
    <property type="match status" value="1"/>
</dbReference>
<gene>
    <name evidence="2" type="ORF">NDM98_00500</name>
</gene>
<evidence type="ECO:0000313" key="3">
    <source>
        <dbReference type="Proteomes" id="UP001203665"/>
    </source>
</evidence>